<dbReference type="Proteomes" id="UP001595904">
    <property type="component" value="Unassembled WGS sequence"/>
</dbReference>
<proteinExistence type="predicted"/>
<keyword evidence="1" id="KW-0472">Membrane</keyword>
<keyword evidence="1" id="KW-0812">Transmembrane</keyword>
<evidence type="ECO:0000259" key="2">
    <source>
        <dbReference type="Pfam" id="PF07811"/>
    </source>
</evidence>
<keyword evidence="1" id="KW-1133">Transmembrane helix</keyword>
<feature type="domain" description="TadE-like" evidence="2">
    <location>
        <begin position="7"/>
        <end position="49"/>
    </location>
</feature>
<comment type="caution">
    <text evidence="3">The sequence shown here is derived from an EMBL/GenBank/DDBJ whole genome shotgun (WGS) entry which is preliminary data.</text>
</comment>
<accession>A0ABV8T456</accession>
<evidence type="ECO:0000313" key="3">
    <source>
        <dbReference type="EMBL" id="MFC4313499.1"/>
    </source>
</evidence>
<sequence>MRRLEQGVTCVEFAIVAAVLFMVIFGVIEFGRALFIANALTESTRRGARVAAICPVGDPAPAQVAIFANAGGTSRIAPNLTTANVVVSYLNQAGTPIANPAGNYNQIQYVRVSIANYTMQLLIPFVMPQFVLPAFTATLPRESLGYSPTQQAFLPCPAV</sequence>
<keyword evidence="4" id="KW-1185">Reference proteome</keyword>
<organism evidence="3 4">
    <name type="scientific">Steroidobacter flavus</name>
    <dbReference type="NCBI Taxonomy" id="1842136"/>
    <lineage>
        <taxon>Bacteria</taxon>
        <taxon>Pseudomonadati</taxon>
        <taxon>Pseudomonadota</taxon>
        <taxon>Gammaproteobacteria</taxon>
        <taxon>Steroidobacterales</taxon>
        <taxon>Steroidobacteraceae</taxon>
        <taxon>Steroidobacter</taxon>
    </lineage>
</organism>
<reference evidence="4" key="1">
    <citation type="journal article" date="2019" name="Int. J. Syst. Evol. Microbiol.">
        <title>The Global Catalogue of Microorganisms (GCM) 10K type strain sequencing project: providing services to taxonomists for standard genome sequencing and annotation.</title>
        <authorList>
            <consortium name="The Broad Institute Genomics Platform"/>
            <consortium name="The Broad Institute Genome Sequencing Center for Infectious Disease"/>
            <person name="Wu L."/>
            <person name="Ma J."/>
        </authorList>
    </citation>
    <scope>NUCLEOTIDE SEQUENCE [LARGE SCALE GENOMIC DNA]</scope>
    <source>
        <strain evidence="4">CGMCC 1.10759</strain>
    </source>
</reference>
<evidence type="ECO:0000256" key="1">
    <source>
        <dbReference type="SAM" id="Phobius"/>
    </source>
</evidence>
<evidence type="ECO:0000313" key="4">
    <source>
        <dbReference type="Proteomes" id="UP001595904"/>
    </source>
</evidence>
<feature type="transmembrane region" description="Helical" evidence="1">
    <location>
        <begin position="7"/>
        <end position="28"/>
    </location>
</feature>
<gene>
    <name evidence="3" type="ORF">ACFPN2_30765</name>
</gene>
<dbReference type="Pfam" id="PF07811">
    <property type="entry name" value="TadE"/>
    <property type="match status" value="1"/>
</dbReference>
<dbReference type="EMBL" id="JBHSDU010000015">
    <property type="protein sequence ID" value="MFC4313499.1"/>
    <property type="molecule type" value="Genomic_DNA"/>
</dbReference>
<name>A0ABV8T456_9GAMM</name>
<dbReference type="InterPro" id="IPR012495">
    <property type="entry name" value="TadE-like_dom"/>
</dbReference>
<dbReference type="RefSeq" id="WP_380606692.1">
    <property type="nucleotide sequence ID" value="NZ_JBHSDU010000015.1"/>
</dbReference>
<protein>
    <submittedName>
        <fullName evidence="3">TadE/TadG family type IV pilus assembly protein</fullName>
    </submittedName>
</protein>